<name>A0A1B7NXM8_9EURO</name>
<feature type="compositionally biased region" description="Basic and acidic residues" evidence="1">
    <location>
        <begin position="12"/>
        <end position="28"/>
    </location>
</feature>
<gene>
    <name evidence="2" type="ORF">ACJ72_04124</name>
</gene>
<dbReference type="Proteomes" id="UP000091918">
    <property type="component" value="Unassembled WGS sequence"/>
</dbReference>
<dbReference type="AlphaFoldDB" id="A0A1B7NXM8"/>
<dbReference type="OrthoDB" id="5383057at2759"/>
<evidence type="ECO:0000256" key="1">
    <source>
        <dbReference type="SAM" id="MobiDB-lite"/>
    </source>
</evidence>
<comment type="caution">
    <text evidence="2">The sequence shown here is derived from an EMBL/GenBank/DDBJ whole genome shotgun (WGS) entry which is preliminary data.</text>
</comment>
<keyword evidence="3" id="KW-1185">Reference proteome</keyword>
<proteinExistence type="predicted"/>
<accession>A0A1B7NXM8</accession>
<organism evidence="2 3">
    <name type="scientific">Emergomyces africanus</name>
    <dbReference type="NCBI Taxonomy" id="1955775"/>
    <lineage>
        <taxon>Eukaryota</taxon>
        <taxon>Fungi</taxon>
        <taxon>Dikarya</taxon>
        <taxon>Ascomycota</taxon>
        <taxon>Pezizomycotina</taxon>
        <taxon>Eurotiomycetes</taxon>
        <taxon>Eurotiomycetidae</taxon>
        <taxon>Onygenales</taxon>
        <taxon>Ajellomycetaceae</taxon>
        <taxon>Emergomyces</taxon>
    </lineage>
</organism>
<dbReference type="EMBL" id="LGUA01000458">
    <property type="protein sequence ID" value="OAX81532.1"/>
    <property type="molecule type" value="Genomic_DNA"/>
</dbReference>
<evidence type="ECO:0000313" key="2">
    <source>
        <dbReference type="EMBL" id="OAX81532.1"/>
    </source>
</evidence>
<protein>
    <submittedName>
        <fullName evidence="2">Uncharacterized protein</fullName>
    </submittedName>
</protein>
<feature type="compositionally biased region" description="Polar residues" evidence="1">
    <location>
        <begin position="1"/>
        <end position="11"/>
    </location>
</feature>
<sequence length="130" mass="14252">MNRSNSPSSEARNVERDWSHSKGEEQQKHTSPSYVNPVVHHNMSSMKPKGANLTEGGFDDNDDQQPNVSFTSEIGSADDPGRVAERLYQSRNAETPGEAAAPVDRPSNDLRGKGQRKGGQPYEGLEEEEA</sequence>
<evidence type="ECO:0000313" key="3">
    <source>
        <dbReference type="Proteomes" id="UP000091918"/>
    </source>
</evidence>
<feature type="compositionally biased region" description="Polar residues" evidence="1">
    <location>
        <begin position="64"/>
        <end position="74"/>
    </location>
</feature>
<reference evidence="2 3" key="1">
    <citation type="submission" date="2015-07" db="EMBL/GenBank/DDBJ databases">
        <title>Emmonsia species relationships and genome sequence.</title>
        <authorList>
            <person name="Cuomo C.A."/>
            <person name="Schwartz I.S."/>
            <person name="Kenyon C."/>
            <person name="de Hoog G.S."/>
            <person name="Govender N.P."/>
            <person name="Botha A."/>
            <person name="Moreno L."/>
            <person name="de Vries M."/>
            <person name="Munoz J.F."/>
            <person name="Stielow J.B."/>
        </authorList>
    </citation>
    <scope>NUCLEOTIDE SEQUENCE [LARGE SCALE GENOMIC DNA]</scope>
    <source>
        <strain evidence="2 3">CBS 136260</strain>
    </source>
</reference>
<feature type="region of interest" description="Disordered" evidence="1">
    <location>
        <begin position="1"/>
        <end position="130"/>
    </location>
</feature>